<evidence type="ECO:0000256" key="3">
    <source>
        <dbReference type="ARBA" id="ARBA00005795"/>
    </source>
</evidence>
<accession>A0A6A6D682</accession>
<comment type="subcellular location">
    <subcellularLocation>
        <location evidence="2">Chromosome</location>
        <location evidence="2">Centromere</location>
    </subcellularLocation>
    <subcellularLocation>
        <location evidence="1">Nucleus</location>
    </subcellularLocation>
</comment>
<dbReference type="OrthoDB" id="9445768at2759"/>
<dbReference type="Proteomes" id="UP000800200">
    <property type="component" value="Unassembled WGS sequence"/>
</dbReference>
<protein>
    <submittedName>
        <fullName evidence="9">Uncharacterized protein</fullName>
    </submittedName>
</protein>
<proteinExistence type="inferred from homology"/>
<evidence type="ECO:0000256" key="7">
    <source>
        <dbReference type="ARBA" id="ARBA00023328"/>
    </source>
</evidence>
<dbReference type="GO" id="GO:0005634">
    <property type="term" value="C:nucleus"/>
    <property type="evidence" value="ECO:0007669"/>
    <property type="project" value="UniProtKB-SubCell"/>
</dbReference>
<evidence type="ECO:0000256" key="6">
    <source>
        <dbReference type="ARBA" id="ARBA00023242"/>
    </source>
</evidence>
<sequence length="350" mass="39060">MAQAHCDAAPKIRQYAVEARELHDLMDIDTSDIESRLDHTVKQLQARVKEQETALEKLRASSKSDLHSAAYASTDPREKLHQLLVVKDAYQRLTPTAPFLPTKPSVLPALLAARTIQQTIEGTKEAISSTREQLKQTESTLRQEKLNLHDANLITRAVGNRIERLRAQQTARSQTTPAQLAKELIEAKKSQKRGYDEEMKRLGDAFHGFISDHLAPMLAAEELGGPVVGDMLEVGDDTLITGFTDKGKARSTKKVVSDSKRQKKIDQIWGDKAVVDDQPLTEAEAADYEMRKLIEDLFATLTGPGGGKAYFELPRDSAASRFLVRAKIAQFHPKDARKLRLIDFGRELDD</sequence>
<dbReference type="PANTHER" id="PTHR14401:SF6">
    <property type="entry name" value="CENTROMERE PROTEIN K"/>
    <property type="match status" value="1"/>
</dbReference>
<evidence type="ECO:0000256" key="2">
    <source>
        <dbReference type="ARBA" id="ARBA00004584"/>
    </source>
</evidence>
<reference evidence="9" key="1">
    <citation type="journal article" date="2020" name="Stud. Mycol.">
        <title>101 Dothideomycetes genomes: a test case for predicting lifestyles and emergence of pathogens.</title>
        <authorList>
            <person name="Haridas S."/>
            <person name="Albert R."/>
            <person name="Binder M."/>
            <person name="Bloem J."/>
            <person name="Labutti K."/>
            <person name="Salamov A."/>
            <person name="Andreopoulos B."/>
            <person name="Baker S."/>
            <person name="Barry K."/>
            <person name="Bills G."/>
            <person name="Bluhm B."/>
            <person name="Cannon C."/>
            <person name="Castanera R."/>
            <person name="Culley D."/>
            <person name="Daum C."/>
            <person name="Ezra D."/>
            <person name="Gonzalez J."/>
            <person name="Henrissat B."/>
            <person name="Kuo A."/>
            <person name="Liang C."/>
            <person name="Lipzen A."/>
            <person name="Lutzoni F."/>
            <person name="Magnuson J."/>
            <person name="Mondo S."/>
            <person name="Nolan M."/>
            <person name="Ohm R."/>
            <person name="Pangilinan J."/>
            <person name="Park H.-J."/>
            <person name="Ramirez L."/>
            <person name="Alfaro M."/>
            <person name="Sun H."/>
            <person name="Tritt A."/>
            <person name="Yoshinaga Y."/>
            <person name="Zwiers L.-H."/>
            <person name="Turgeon B."/>
            <person name="Goodwin S."/>
            <person name="Spatafora J."/>
            <person name="Crous P."/>
            <person name="Grigoriev I."/>
        </authorList>
    </citation>
    <scope>NUCLEOTIDE SEQUENCE</scope>
    <source>
        <strain evidence="9">CBS 207.26</strain>
    </source>
</reference>
<keyword evidence="5 8" id="KW-0175">Coiled coil</keyword>
<keyword evidence="6" id="KW-0539">Nucleus</keyword>
<name>A0A6A6D682_9PEZI</name>
<evidence type="ECO:0000313" key="10">
    <source>
        <dbReference type="Proteomes" id="UP000800200"/>
    </source>
</evidence>
<keyword evidence="10" id="KW-1185">Reference proteome</keyword>
<comment type="similarity">
    <text evidence="3">Belongs to the CENP-K/MCM22 family.</text>
</comment>
<dbReference type="GO" id="GO:0051382">
    <property type="term" value="P:kinetochore assembly"/>
    <property type="evidence" value="ECO:0007669"/>
    <property type="project" value="InterPro"/>
</dbReference>
<evidence type="ECO:0000256" key="5">
    <source>
        <dbReference type="ARBA" id="ARBA00023054"/>
    </source>
</evidence>
<dbReference type="GO" id="GO:0000775">
    <property type="term" value="C:chromosome, centromeric region"/>
    <property type="evidence" value="ECO:0007669"/>
    <property type="project" value="UniProtKB-SubCell"/>
</dbReference>
<dbReference type="InterPro" id="IPR020993">
    <property type="entry name" value="Centromere_CenpK"/>
</dbReference>
<organism evidence="9 10">
    <name type="scientific">Zopfia rhizophila CBS 207.26</name>
    <dbReference type="NCBI Taxonomy" id="1314779"/>
    <lineage>
        <taxon>Eukaryota</taxon>
        <taxon>Fungi</taxon>
        <taxon>Dikarya</taxon>
        <taxon>Ascomycota</taxon>
        <taxon>Pezizomycotina</taxon>
        <taxon>Dothideomycetes</taxon>
        <taxon>Dothideomycetes incertae sedis</taxon>
        <taxon>Zopfiaceae</taxon>
        <taxon>Zopfia</taxon>
    </lineage>
</organism>
<dbReference type="PANTHER" id="PTHR14401">
    <property type="entry name" value="CENTROMERE PROTEIN K"/>
    <property type="match status" value="1"/>
</dbReference>
<evidence type="ECO:0000313" key="9">
    <source>
        <dbReference type="EMBL" id="KAF2174867.1"/>
    </source>
</evidence>
<evidence type="ECO:0000256" key="4">
    <source>
        <dbReference type="ARBA" id="ARBA00022454"/>
    </source>
</evidence>
<gene>
    <name evidence="9" type="ORF">K469DRAFT_647856</name>
</gene>
<keyword evidence="7" id="KW-0137">Centromere</keyword>
<dbReference type="EMBL" id="ML994762">
    <property type="protein sequence ID" value="KAF2174867.1"/>
    <property type="molecule type" value="Genomic_DNA"/>
</dbReference>
<evidence type="ECO:0000256" key="8">
    <source>
        <dbReference type="SAM" id="Coils"/>
    </source>
</evidence>
<feature type="coiled-coil region" evidence="8">
    <location>
        <begin position="120"/>
        <end position="147"/>
    </location>
</feature>
<evidence type="ECO:0000256" key="1">
    <source>
        <dbReference type="ARBA" id="ARBA00004123"/>
    </source>
</evidence>
<dbReference type="GO" id="GO:0000070">
    <property type="term" value="P:mitotic sister chromatid segregation"/>
    <property type="evidence" value="ECO:0007669"/>
    <property type="project" value="TreeGrafter"/>
</dbReference>
<dbReference type="AlphaFoldDB" id="A0A6A6D682"/>
<keyword evidence="4" id="KW-0158">Chromosome</keyword>